<accession>A0ABP9VBM5</accession>
<reference evidence="4 5" key="1">
    <citation type="submission" date="2024-02" db="EMBL/GenBank/DDBJ databases">
        <title>Deinococcus xinjiangensis NBRC 107630.</title>
        <authorList>
            <person name="Ichikawa N."/>
            <person name="Katano-Makiyama Y."/>
            <person name="Hidaka K."/>
        </authorList>
    </citation>
    <scope>NUCLEOTIDE SEQUENCE [LARGE SCALE GENOMIC DNA]</scope>
    <source>
        <strain evidence="4 5">NBRC 107630</strain>
    </source>
</reference>
<dbReference type="Proteomes" id="UP001458946">
    <property type="component" value="Unassembled WGS sequence"/>
</dbReference>
<dbReference type="EMBL" id="BAABRN010000009">
    <property type="protein sequence ID" value="GAA5501438.1"/>
    <property type="molecule type" value="Genomic_DNA"/>
</dbReference>
<dbReference type="PANTHER" id="PTHR10434:SF9">
    <property type="entry name" value="PHOSPHOLIPID_GLYCEROL ACYLTRANSFERASE DOMAIN-CONTAINING PROTEIN"/>
    <property type="match status" value="1"/>
</dbReference>
<dbReference type="Pfam" id="PF01553">
    <property type="entry name" value="Acyltransferase"/>
    <property type="match status" value="1"/>
</dbReference>
<comment type="caution">
    <text evidence="4">The sequence shown here is derived from an EMBL/GenBank/DDBJ whole genome shotgun (WGS) entry which is preliminary data.</text>
</comment>
<feature type="domain" description="Phospholipid/glycerol acyltransferase" evidence="3">
    <location>
        <begin position="60"/>
        <end position="170"/>
    </location>
</feature>
<organism evidence="4 5">
    <name type="scientific">Deinococcus xinjiangensis</name>
    <dbReference type="NCBI Taxonomy" id="457454"/>
    <lineage>
        <taxon>Bacteria</taxon>
        <taxon>Thermotogati</taxon>
        <taxon>Deinococcota</taxon>
        <taxon>Deinococci</taxon>
        <taxon>Deinococcales</taxon>
        <taxon>Deinococcaceae</taxon>
        <taxon>Deinococcus</taxon>
    </lineage>
</organism>
<proteinExistence type="predicted"/>
<dbReference type="PANTHER" id="PTHR10434">
    <property type="entry name" value="1-ACYL-SN-GLYCEROL-3-PHOSPHATE ACYLTRANSFERASE"/>
    <property type="match status" value="1"/>
</dbReference>
<evidence type="ECO:0000256" key="2">
    <source>
        <dbReference type="ARBA" id="ARBA00023315"/>
    </source>
</evidence>
<dbReference type="SUPFAM" id="SSF69593">
    <property type="entry name" value="Glycerol-3-phosphate (1)-acyltransferase"/>
    <property type="match status" value="1"/>
</dbReference>
<dbReference type="SMART" id="SM00563">
    <property type="entry name" value="PlsC"/>
    <property type="match status" value="1"/>
</dbReference>
<evidence type="ECO:0000313" key="4">
    <source>
        <dbReference type="EMBL" id="GAA5501438.1"/>
    </source>
</evidence>
<protein>
    <recommendedName>
        <fullName evidence="3">Phospholipid/glycerol acyltransferase domain-containing protein</fullName>
    </recommendedName>
</protein>
<evidence type="ECO:0000256" key="1">
    <source>
        <dbReference type="ARBA" id="ARBA00022679"/>
    </source>
</evidence>
<name>A0ABP9VBM5_9DEIO</name>
<evidence type="ECO:0000313" key="5">
    <source>
        <dbReference type="Proteomes" id="UP001458946"/>
    </source>
</evidence>
<keyword evidence="1" id="KW-0808">Transferase</keyword>
<keyword evidence="2" id="KW-0012">Acyltransferase</keyword>
<keyword evidence="5" id="KW-1185">Reference proteome</keyword>
<sequence length="223" mass="24242">MGRGGKQIKQNRQSGPPILARVSPIWFGRSPTFGSRVAALVLRLLGWTPLLAPTPSPKIVVAAAPHTNNADFWMGLLWIWATRIPVRFVAKKEIFAFPLGLFVRAVGGIPLDRGRAGGNFVDAVVEIIKRQPEIALAVAPEGSRSYKPYWKTGFYYMALEAGVPIGVGILDWKRKRVGITGYVNPTGDIEADFAQIRALLEGAQGHTPANQGPVIPRPKDAQS</sequence>
<evidence type="ECO:0000259" key="3">
    <source>
        <dbReference type="SMART" id="SM00563"/>
    </source>
</evidence>
<dbReference type="InterPro" id="IPR002123">
    <property type="entry name" value="Plipid/glycerol_acylTrfase"/>
</dbReference>
<gene>
    <name evidence="4" type="ORF">Dxin01_01170</name>
</gene>